<gene>
    <name evidence="2" type="ORF">E2C01_054890</name>
</gene>
<evidence type="ECO:0000313" key="2">
    <source>
        <dbReference type="EMBL" id="MPC60832.1"/>
    </source>
</evidence>
<proteinExistence type="predicted"/>
<dbReference type="Proteomes" id="UP000324222">
    <property type="component" value="Unassembled WGS sequence"/>
</dbReference>
<organism evidence="2 3">
    <name type="scientific">Portunus trituberculatus</name>
    <name type="common">Swimming crab</name>
    <name type="synonym">Neptunus trituberculatus</name>
    <dbReference type="NCBI Taxonomy" id="210409"/>
    <lineage>
        <taxon>Eukaryota</taxon>
        <taxon>Metazoa</taxon>
        <taxon>Ecdysozoa</taxon>
        <taxon>Arthropoda</taxon>
        <taxon>Crustacea</taxon>
        <taxon>Multicrustacea</taxon>
        <taxon>Malacostraca</taxon>
        <taxon>Eumalacostraca</taxon>
        <taxon>Eucarida</taxon>
        <taxon>Decapoda</taxon>
        <taxon>Pleocyemata</taxon>
        <taxon>Brachyura</taxon>
        <taxon>Eubrachyura</taxon>
        <taxon>Portunoidea</taxon>
        <taxon>Portunidae</taxon>
        <taxon>Portuninae</taxon>
        <taxon>Portunus</taxon>
    </lineage>
</organism>
<protein>
    <submittedName>
        <fullName evidence="2">Uncharacterized protein</fullName>
    </submittedName>
</protein>
<feature type="compositionally biased region" description="Polar residues" evidence="1">
    <location>
        <begin position="1"/>
        <end position="10"/>
    </location>
</feature>
<reference evidence="2 3" key="1">
    <citation type="submission" date="2019-05" db="EMBL/GenBank/DDBJ databases">
        <title>Another draft genome of Portunus trituberculatus and its Hox gene families provides insights of decapod evolution.</title>
        <authorList>
            <person name="Jeong J.-H."/>
            <person name="Song I."/>
            <person name="Kim S."/>
            <person name="Choi T."/>
            <person name="Kim D."/>
            <person name="Ryu S."/>
            <person name="Kim W."/>
        </authorList>
    </citation>
    <scope>NUCLEOTIDE SEQUENCE [LARGE SCALE GENOMIC DNA]</scope>
    <source>
        <tissue evidence="2">Muscle</tissue>
    </source>
</reference>
<evidence type="ECO:0000256" key="1">
    <source>
        <dbReference type="SAM" id="MobiDB-lite"/>
    </source>
</evidence>
<sequence>MKTNRTTPESTGVKVEPAPQANTRSSKVVTDKYHGIGNSDDQDDDLSKESDSEMDEEQDEQVQAPNGNYSNSGRNENNSTQSEWLPVSSKQGMHAFTGKEEKSVTISNADDETEALPIDDDITDTIVQETNRYAQQEIDAATVTRRS</sequence>
<name>A0A5B7GPT3_PORTR</name>
<feature type="compositionally biased region" description="Acidic residues" evidence="1">
    <location>
        <begin position="109"/>
        <end position="120"/>
    </location>
</feature>
<keyword evidence="3" id="KW-1185">Reference proteome</keyword>
<feature type="compositionally biased region" description="Polar residues" evidence="1">
    <location>
        <begin position="64"/>
        <end position="91"/>
    </location>
</feature>
<accession>A0A5B7GPT3</accession>
<dbReference type="AlphaFoldDB" id="A0A5B7GPT3"/>
<dbReference type="EMBL" id="VSRR010017948">
    <property type="protein sequence ID" value="MPC60832.1"/>
    <property type="molecule type" value="Genomic_DNA"/>
</dbReference>
<evidence type="ECO:0000313" key="3">
    <source>
        <dbReference type="Proteomes" id="UP000324222"/>
    </source>
</evidence>
<feature type="region of interest" description="Disordered" evidence="1">
    <location>
        <begin position="1"/>
        <end position="120"/>
    </location>
</feature>
<comment type="caution">
    <text evidence="2">The sequence shown here is derived from an EMBL/GenBank/DDBJ whole genome shotgun (WGS) entry which is preliminary data.</text>
</comment>